<accession>K4IYJ9</accession>
<keyword evidence="2" id="KW-0732">Signal</keyword>
<sequence>MRLRIKITISLFLLAFSYSHGQMQQYSNKRELKGINKQWHKIVLPNDIFEKVSPDLSDIRVFGITASNDTIESPYLLRTLTDELSSKEAVFKILNTSRSDKGYFFTFEIPSIETINQIKLKFKQQNFDWQLKLEGSQNQQEWFTIIDDYRILAIKNELTDFQFSKLSFPNSKYRFFRFLVVNSREKPDLKSISITRQNITEGVFRDYPIKKTLTKENKETKQTIVDIELQSPVPVSYIKINAINSFDYYRPLTIKYLSDSVQTEQGWTYNYRNLTMGTLNSFEKNEFKTNSLIIQKLKIVIHNQDNQSLTLDKIQIKGNVHELVTRFTEPATYYLTYGKSKAVKAYYDINRFTDKIPETITAIELGNEQTIEREEVPVTDPLFKNKNWLWTIMTIIILLLGWFSVKMIRKK</sequence>
<dbReference type="RefSeq" id="WP_015026073.1">
    <property type="nucleotide sequence ID" value="NC_018721.1"/>
</dbReference>
<evidence type="ECO:0000256" key="1">
    <source>
        <dbReference type="SAM" id="Phobius"/>
    </source>
</evidence>
<protein>
    <recommendedName>
        <fullName evidence="5">DUF3999 family protein</fullName>
    </recommendedName>
</protein>
<dbReference type="HOGENOM" id="CLU_055964_0_0_10"/>
<evidence type="ECO:0000313" key="4">
    <source>
        <dbReference type="Proteomes" id="UP000008514"/>
    </source>
</evidence>
<organism evidence="3 4">
    <name type="scientific">Psychroflexus torquis (strain ATCC 700755 / CIP 106069 / ACAM 623)</name>
    <dbReference type="NCBI Taxonomy" id="313595"/>
    <lineage>
        <taxon>Bacteria</taxon>
        <taxon>Pseudomonadati</taxon>
        <taxon>Bacteroidota</taxon>
        <taxon>Flavobacteriia</taxon>
        <taxon>Flavobacteriales</taxon>
        <taxon>Flavobacteriaceae</taxon>
        <taxon>Psychroflexus</taxon>
    </lineage>
</organism>
<reference evidence="3" key="1">
    <citation type="submission" date="2006-03" db="EMBL/GenBank/DDBJ databases">
        <authorList>
            <person name="Bowman J."/>
            <person name="Ferriera S."/>
            <person name="Johnson J."/>
            <person name="Kravitz S."/>
            <person name="Halpern A."/>
            <person name="Remington K."/>
            <person name="Beeson K."/>
            <person name="Tran B."/>
            <person name="Rogers Y.-H."/>
            <person name="Friedman R."/>
            <person name="Venter J.C."/>
        </authorList>
    </citation>
    <scope>NUCLEOTIDE SEQUENCE [LARGE SCALE GENOMIC DNA]</scope>
    <source>
        <strain evidence="3">ATCC 700755</strain>
    </source>
</reference>
<reference evidence="3" key="2">
    <citation type="submission" date="2012-09" db="EMBL/GenBank/DDBJ databases">
        <title>The complete sequence of Psychroflexus torquis an extreme psychrophile from sea-ice that is stimulated by light.</title>
        <authorList>
            <person name="Feng S."/>
            <person name="Powell S.M."/>
            <person name="Bowman J.P."/>
        </authorList>
    </citation>
    <scope>NUCLEOTIDE SEQUENCE [LARGE SCALE GENOMIC DNA]</scope>
    <source>
        <strain evidence="3">ATCC 700755</strain>
    </source>
</reference>
<feature type="chain" id="PRO_5003877991" description="DUF3999 family protein" evidence="2">
    <location>
        <begin position="22"/>
        <end position="411"/>
    </location>
</feature>
<dbReference type="Pfam" id="PF13163">
    <property type="entry name" value="DUF3999"/>
    <property type="match status" value="1"/>
</dbReference>
<dbReference type="OrthoDB" id="994644at2"/>
<dbReference type="eggNOG" id="ENOG502Z9BT">
    <property type="taxonomic scope" value="Bacteria"/>
</dbReference>
<feature type="signal peptide" evidence="2">
    <location>
        <begin position="1"/>
        <end position="21"/>
    </location>
</feature>
<keyword evidence="1" id="KW-0472">Membrane</keyword>
<evidence type="ECO:0000313" key="3">
    <source>
        <dbReference type="EMBL" id="AFU70540.1"/>
    </source>
</evidence>
<keyword evidence="1" id="KW-1133">Transmembrane helix</keyword>
<gene>
    <name evidence="3" type="ordered locus">P700755_003971</name>
</gene>
<dbReference type="EMBL" id="CP003879">
    <property type="protein sequence ID" value="AFU70540.1"/>
    <property type="molecule type" value="Genomic_DNA"/>
</dbReference>
<keyword evidence="4" id="KW-1185">Reference proteome</keyword>
<evidence type="ECO:0008006" key="5">
    <source>
        <dbReference type="Google" id="ProtNLM"/>
    </source>
</evidence>
<dbReference type="Proteomes" id="UP000008514">
    <property type="component" value="Chromosome"/>
</dbReference>
<dbReference type="KEGG" id="ptq:P700755_003971"/>
<name>K4IYJ9_PSYTT</name>
<feature type="transmembrane region" description="Helical" evidence="1">
    <location>
        <begin position="388"/>
        <end position="405"/>
    </location>
</feature>
<dbReference type="STRING" id="313595.P700755_003971"/>
<proteinExistence type="predicted"/>
<dbReference type="AlphaFoldDB" id="K4IYJ9"/>
<keyword evidence="1" id="KW-0812">Transmembrane</keyword>
<dbReference type="InterPro" id="IPR025060">
    <property type="entry name" value="DUF3999"/>
</dbReference>
<evidence type="ECO:0000256" key="2">
    <source>
        <dbReference type="SAM" id="SignalP"/>
    </source>
</evidence>